<proteinExistence type="predicted"/>
<dbReference type="EMBL" id="JAWDGP010002709">
    <property type="protein sequence ID" value="KAK3780546.1"/>
    <property type="molecule type" value="Genomic_DNA"/>
</dbReference>
<dbReference type="AlphaFoldDB" id="A0AAE1A4K1"/>
<evidence type="ECO:0000313" key="2">
    <source>
        <dbReference type="Proteomes" id="UP001283361"/>
    </source>
</evidence>
<evidence type="ECO:0000313" key="1">
    <source>
        <dbReference type="EMBL" id="KAK3780546.1"/>
    </source>
</evidence>
<sequence length="81" mass="8839">MLGRKCGCNIRSQARRPVLVPAGDRVVCPCSPFRPDKISRRQVNLNSWRMKLVNVVCRFSVGIDLGLGSIQVAAGDLACGR</sequence>
<protein>
    <submittedName>
        <fullName evidence="1">Uncharacterized protein</fullName>
    </submittedName>
</protein>
<keyword evidence="2" id="KW-1185">Reference proteome</keyword>
<accession>A0AAE1A4K1</accession>
<comment type="caution">
    <text evidence="1">The sequence shown here is derived from an EMBL/GenBank/DDBJ whole genome shotgun (WGS) entry which is preliminary data.</text>
</comment>
<name>A0AAE1A4K1_9GAST</name>
<organism evidence="1 2">
    <name type="scientific">Elysia crispata</name>
    <name type="common">lettuce slug</name>
    <dbReference type="NCBI Taxonomy" id="231223"/>
    <lineage>
        <taxon>Eukaryota</taxon>
        <taxon>Metazoa</taxon>
        <taxon>Spiralia</taxon>
        <taxon>Lophotrochozoa</taxon>
        <taxon>Mollusca</taxon>
        <taxon>Gastropoda</taxon>
        <taxon>Heterobranchia</taxon>
        <taxon>Euthyneura</taxon>
        <taxon>Panpulmonata</taxon>
        <taxon>Sacoglossa</taxon>
        <taxon>Placobranchoidea</taxon>
        <taxon>Plakobranchidae</taxon>
        <taxon>Elysia</taxon>
    </lineage>
</organism>
<dbReference type="Proteomes" id="UP001283361">
    <property type="component" value="Unassembled WGS sequence"/>
</dbReference>
<gene>
    <name evidence="1" type="ORF">RRG08_007400</name>
</gene>
<reference evidence="1" key="1">
    <citation type="journal article" date="2023" name="G3 (Bethesda)">
        <title>A reference genome for the long-term kleptoplast-retaining sea slug Elysia crispata morphotype clarki.</title>
        <authorList>
            <person name="Eastman K.E."/>
            <person name="Pendleton A.L."/>
            <person name="Shaikh M.A."/>
            <person name="Suttiyut T."/>
            <person name="Ogas R."/>
            <person name="Tomko P."/>
            <person name="Gavelis G."/>
            <person name="Widhalm J.R."/>
            <person name="Wisecaver J.H."/>
        </authorList>
    </citation>
    <scope>NUCLEOTIDE SEQUENCE</scope>
    <source>
        <strain evidence="1">ECLA1</strain>
    </source>
</reference>